<name>A0A8J5VFT3_ZIZPA</name>
<sequence length="103" mass="11359">MGWQAPCAAVAPVFTFTSSASFLTATPPLAGRRPHPPRPDLATARLPWAGKPLPLASPPMRRPCWPPFPWISMSRAGRSPPRVFWPRAPPAGSHLRLRRCGFR</sequence>
<proteinExistence type="predicted"/>
<dbReference type="EMBL" id="JAAALK010000285">
    <property type="protein sequence ID" value="KAG8065235.1"/>
    <property type="molecule type" value="Genomic_DNA"/>
</dbReference>
<dbReference type="AlphaFoldDB" id="A0A8J5VFT3"/>
<protein>
    <submittedName>
        <fullName evidence="2">Uncharacterized protein</fullName>
    </submittedName>
</protein>
<dbReference type="Proteomes" id="UP000729402">
    <property type="component" value="Unassembled WGS sequence"/>
</dbReference>
<evidence type="ECO:0000256" key="1">
    <source>
        <dbReference type="SAM" id="MobiDB-lite"/>
    </source>
</evidence>
<feature type="region of interest" description="Disordered" evidence="1">
    <location>
        <begin position="25"/>
        <end position="45"/>
    </location>
</feature>
<comment type="caution">
    <text evidence="2">The sequence shown here is derived from an EMBL/GenBank/DDBJ whole genome shotgun (WGS) entry which is preliminary data.</text>
</comment>
<keyword evidence="3" id="KW-1185">Reference proteome</keyword>
<gene>
    <name evidence="2" type="ORF">GUJ93_ZPchr0004g40102</name>
</gene>
<organism evidence="2 3">
    <name type="scientific">Zizania palustris</name>
    <name type="common">Northern wild rice</name>
    <dbReference type="NCBI Taxonomy" id="103762"/>
    <lineage>
        <taxon>Eukaryota</taxon>
        <taxon>Viridiplantae</taxon>
        <taxon>Streptophyta</taxon>
        <taxon>Embryophyta</taxon>
        <taxon>Tracheophyta</taxon>
        <taxon>Spermatophyta</taxon>
        <taxon>Magnoliopsida</taxon>
        <taxon>Liliopsida</taxon>
        <taxon>Poales</taxon>
        <taxon>Poaceae</taxon>
        <taxon>BOP clade</taxon>
        <taxon>Oryzoideae</taxon>
        <taxon>Oryzeae</taxon>
        <taxon>Zizaniinae</taxon>
        <taxon>Zizania</taxon>
    </lineage>
</organism>
<evidence type="ECO:0000313" key="2">
    <source>
        <dbReference type="EMBL" id="KAG8065235.1"/>
    </source>
</evidence>
<evidence type="ECO:0000313" key="3">
    <source>
        <dbReference type="Proteomes" id="UP000729402"/>
    </source>
</evidence>
<reference evidence="2" key="1">
    <citation type="journal article" date="2021" name="bioRxiv">
        <title>Whole Genome Assembly and Annotation of Northern Wild Rice, Zizania palustris L., Supports a Whole Genome Duplication in the Zizania Genus.</title>
        <authorList>
            <person name="Haas M."/>
            <person name="Kono T."/>
            <person name="Macchietto M."/>
            <person name="Millas R."/>
            <person name="McGilp L."/>
            <person name="Shao M."/>
            <person name="Duquette J."/>
            <person name="Hirsch C.N."/>
            <person name="Kimball J."/>
        </authorList>
    </citation>
    <scope>NUCLEOTIDE SEQUENCE</scope>
    <source>
        <tissue evidence="2">Fresh leaf tissue</tissue>
    </source>
</reference>
<accession>A0A8J5VFT3</accession>
<reference evidence="2" key="2">
    <citation type="submission" date="2021-02" db="EMBL/GenBank/DDBJ databases">
        <authorList>
            <person name="Kimball J.A."/>
            <person name="Haas M.W."/>
            <person name="Macchietto M."/>
            <person name="Kono T."/>
            <person name="Duquette J."/>
            <person name="Shao M."/>
        </authorList>
    </citation>
    <scope>NUCLEOTIDE SEQUENCE</scope>
    <source>
        <tissue evidence="2">Fresh leaf tissue</tissue>
    </source>
</reference>